<evidence type="ECO:0000313" key="1">
    <source>
        <dbReference type="EMBL" id="UWP79503.1"/>
    </source>
</evidence>
<reference evidence="1" key="1">
    <citation type="submission" date="2021-04" db="EMBL/GenBank/DDBJ databases">
        <authorList>
            <person name="Hartkoorn R.C."/>
            <person name="Beaudoing E."/>
            <person name="Hot D."/>
        </authorList>
    </citation>
    <scope>NUCLEOTIDE SEQUENCE</scope>
    <source>
        <strain evidence="1">NRRL B-16292</strain>
    </source>
</reference>
<dbReference type="Pfam" id="PF04402">
    <property type="entry name" value="SIMPL"/>
    <property type="match status" value="1"/>
</dbReference>
<dbReference type="Proteomes" id="UP001059617">
    <property type="component" value="Chromosome"/>
</dbReference>
<gene>
    <name evidence="1" type="ORF">Dfulv_30590</name>
</gene>
<dbReference type="PANTHER" id="PTHR34387">
    <property type="entry name" value="SLR1258 PROTEIN"/>
    <property type="match status" value="1"/>
</dbReference>
<dbReference type="InterPro" id="IPR052022">
    <property type="entry name" value="26kDa_periplasmic_antigen"/>
</dbReference>
<protein>
    <submittedName>
        <fullName evidence="1">SIMPL domain-containing protein</fullName>
    </submittedName>
</protein>
<proteinExistence type="predicted"/>
<dbReference type="RefSeq" id="WP_259857261.1">
    <property type="nucleotide sequence ID" value="NZ_BAAAST010000179.1"/>
</dbReference>
<dbReference type="EMBL" id="CP073720">
    <property type="protein sequence ID" value="UWP79503.1"/>
    <property type="molecule type" value="Genomic_DNA"/>
</dbReference>
<dbReference type="Gene3D" id="3.30.110.170">
    <property type="entry name" value="Protein of unknown function (DUF541), domain 1"/>
    <property type="match status" value="1"/>
</dbReference>
<organism evidence="1 2">
    <name type="scientific">Dactylosporangium fulvum</name>
    <dbReference type="NCBI Taxonomy" id="53359"/>
    <lineage>
        <taxon>Bacteria</taxon>
        <taxon>Bacillati</taxon>
        <taxon>Actinomycetota</taxon>
        <taxon>Actinomycetes</taxon>
        <taxon>Micromonosporales</taxon>
        <taxon>Micromonosporaceae</taxon>
        <taxon>Dactylosporangium</taxon>
    </lineage>
</organism>
<reference evidence="1" key="2">
    <citation type="submission" date="2022-09" db="EMBL/GenBank/DDBJ databases">
        <title>Biosynthetic gene clusters of Dactylosporangioum fulvum.</title>
        <authorList>
            <person name="Caradec T."/>
        </authorList>
    </citation>
    <scope>NUCLEOTIDE SEQUENCE</scope>
    <source>
        <strain evidence="1">NRRL B-16292</strain>
    </source>
</reference>
<accession>A0ABY5VP30</accession>
<evidence type="ECO:0000313" key="2">
    <source>
        <dbReference type="Proteomes" id="UP001059617"/>
    </source>
</evidence>
<dbReference type="InterPro" id="IPR007497">
    <property type="entry name" value="SIMPL/DUF541"/>
</dbReference>
<name>A0ABY5VP30_9ACTN</name>
<dbReference type="PANTHER" id="PTHR34387:SF1">
    <property type="entry name" value="PERIPLASMIC IMMUNOGENIC PROTEIN"/>
    <property type="match status" value="1"/>
</dbReference>
<keyword evidence="2" id="KW-1185">Reference proteome</keyword>
<sequence>MTTVVVRGEAVRDVEPELAEFTVIVAARDKDRQAALARLRERADGLRQFLDRYAEAIERRESGGLHVHPENARRGEKVTAYAGSVSTTVTVRDLTVLGELMLTIADQDQTHVYGPTWKLRDDSPVHRETRRAAIGEAIARAKEYAEALGARVETLVELADPGLSRGPEPIVAGFQTFAAQAKRGGPGGAPDLQLDPERQRVFAAVEARFTISDPTVL</sequence>
<dbReference type="Gene3D" id="3.30.70.2970">
    <property type="entry name" value="Protein of unknown function (DUF541), domain 2"/>
    <property type="match status" value="1"/>
</dbReference>